<dbReference type="OrthoDB" id="9991317at2759"/>
<sequence>MDHFINIINVEEILRRLLVFLKPEAFQGAIKAINERILSVLDDSGSGRVDMGMHVLNVKEGSSQITKTDAEKYIKLLRAIYMLEAHGEEEESD</sequence>
<dbReference type="GO" id="GO:0005886">
    <property type="term" value="C:plasma membrane"/>
    <property type="evidence" value="ECO:0007669"/>
    <property type="project" value="TreeGrafter"/>
</dbReference>
<dbReference type="EMBL" id="JAAMPC010000015">
    <property type="protein sequence ID" value="KAG2255034.1"/>
    <property type="molecule type" value="Genomic_DNA"/>
</dbReference>
<gene>
    <name evidence="1" type="ORF">Bca52824_074328</name>
</gene>
<keyword evidence="2" id="KW-1185">Reference proteome</keyword>
<comment type="caution">
    <text evidence="1">The sequence shown here is derived from an EMBL/GenBank/DDBJ whole genome shotgun (WGS) entry which is preliminary data.</text>
</comment>
<organism evidence="1 2">
    <name type="scientific">Brassica carinata</name>
    <name type="common">Ethiopian mustard</name>
    <name type="synonym">Abyssinian cabbage</name>
    <dbReference type="NCBI Taxonomy" id="52824"/>
    <lineage>
        <taxon>Eukaryota</taxon>
        <taxon>Viridiplantae</taxon>
        <taxon>Streptophyta</taxon>
        <taxon>Embryophyta</taxon>
        <taxon>Tracheophyta</taxon>
        <taxon>Spermatophyta</taxon>
        <taxon>Magnoliopsida</taxon>
        <taxon>eudicotyledons</taxon>
        <taxon>Gunneridae</taxon>
        <taxon>Pentapetalae</taxon>
        <taxon>rosids</taxon>
        <taxon>malvids</taxon>
        <taxon>Brassicales</taxon>
        <taxon>Brassicaceae</taxon>
        <taxon>Brassiceae</taxon>
        <taxon>Brassica</taxon>
    </lineage>
</organism>
<protein>
    <submittedName>
        <fullName evidence="1">Uncharacterized protein</fullName>
    </submittedName>
</protein>
<proteinExistence type="predicted"/>
<evidence type="ECO:0000313" key="1">
    <source>
        <dbReference type="EMBL" id="KAG2255034.1"/>
    </source>
</evidence>
<dbReference type="AlphaFoldDB" id="A0A8X7PMA4"/>
<evidence type="ECO:0000313" key="2">
    <source>
        <dbReference type="Proteomes" id="UP000886595"/>
    </source>
</evidence>
<reference evidence="1 2" key="1">
    <citation type="submission" date="2020-02" db="EMBL/GenBank/DDBJ databases">
        <authorList>
            <person name="Ma Q."/>
            <person name="Huang Y."/>
            <person name="Song X."/>
            <person name="Pei D."/>
        </authorList>
    </citation>
    <scope>NUCLEOTIDE SEQUENCE [LARGE SCALE GENOMIC DNA]</scope>
    <source>
        <strain evidence="1">Sxm20200214</strain>
        <tissue evidence="1">Leaf</tissue>
    </source>
</reference>
<dbReference type="PANTHER" id="PTHR45081">
    <property type="entry name" value="EF HAND FAMILY PROTEIN, PUTATIVE, EXPRESSED-RELATED"/>
    <property type="match status" value="1"/>
</dbReference>
<accession>A0A8X7PMA4</accession>
<dbReference type="Proteomes" id="UP000886595">
    <property type="component" value="Unassembled WGS sequence"/>
</dbReference>
<name>A0A8X7PMA4_BRACI</name>
<dbReference type="PANTHER" id="PTHR45081:SF1">
    <property type="entry name" value="EF HAND FAMILY PROTEIN, PUTATIVE, EXPRESSED-RELATED"/>
    <property type="match status" value="1"/>
</dbReference>